<organism evidence="13 14">
    <name type="scientific">Pogona vitticeps</name>
    <name type="common">central bearded dragon</name>
    <dbReference type="NCBI Taxonomy" id="103695"/>
    <lineage>
        <taxon>Eukaryota</taxon>
        <taxon>Metazoa</taxon>
        <taxon>Chordata</taxon>
        <taxon>Craniata</taxon>
        <taxon>Vertebrata</taxon>
        <taxon>Euteleostomi</taxon>
        <taxon>Lepidosauria</taxon>
        <taxon>Squamata</taxon>
        <taxon>Bifurcata</taxon>
        <taxon>Unidentata</taxon>
        <taxon>Episquamata</taxon>
        <taxon>Toxicofera</taxon>
        <taxon>Iguania</taxon>
        <taxon>Acrodonta</taxon>
        <taxon>Agamidae</taxon>
        <taxon>Amphibolurinae</taxon>
        <taxon>Pogona</taxon>
    </lineage>
</organism>
<feature type="transmembrane region" description="Helical" evidence="12">
    <location>
        <begin position="325"/>
        <end position="347"/>
    </location>
</feature>
<feature type="compositionally biased region" description="Pro residues" evidence="11">
    <location>
        <begin position="46"/>
        <end position="56"/>
    </location>
</feature>
<dbReference type="Pfam" id="PF15383">
    <property type="entry name" value="TMEM237"/>
    <property type="match status" value="1"/>
</dbReference>
<dbReference type="Proteomes" id="UP001652642">
    <property type="component" value="Chromosome 1"/>
</dbReference>
<evidence type="ECO:0000256" key="7">
    <source>
        <dbReference type="ARBA" id="ARBA00023069"/>
    </source>
</evidence>
<dbReference type="InterPro" id="IPR029409">
    <property type="entry name" value="TMEM237"/>
</dbReference>
<feature type="transmembrane region" description="Helical" evidence="12">
    <location>
        <begin position="295"/>
        <end position="313"/>
    </location>
</feature>
<dbReference type="PANTHER" id="PTHR28388">
    <property type="entry name" value="TRANSMEMBRANE PROTEIN 237"/>
    <property type="match status" value="1"/>
</dbReference>
<proteinExistence type="inferred from homology"/>
<keyword evidence="7" id="KW-0969">Cilium</keyword>
<protein>
    <submittedName>
        <fullName evidence="14">Transmembrane protein 237 isoform X1</fullName>
    </submittedName>
</protein>
<keyword evidence="13" id="KW-1185">Reference proteome</keyword>
<evidence type="ECO:0000256" key="4">
    <source>
        <dbReference type="ARBA" id="ARBA00022692"/>
    </source>
</evidence>
<evidence type="ECO:0000256" key="8">
    <source>
        <dbReference type="ARBA" id="ARBA00023136"/>
    </source>
</evidence>
<feature type="region of interest" description="Disordered" evidence="11">
    <location>
        <begin position="1"/>
        <end position="82"/>
    </location>
</feature>
<sequence>MAPLRPPSSSLGVPGGALETRPAFGAPCGRRGGSCGHWGAMEDVRPCPPRVLPPVPSGNQDDIPLSRQKRKKAKGKNTLEHLDCLELDNGIVEAAVRRPSESSEPLTAEGQDVPPQRKRKKKRVPPESETAFTEQNGNDMDPSPTEETATRKQRKRVKKTRPAESSNELGVEEEDIIEDEQVKALEQQPVFSIPTGVSQPISKVFVERNRRFQAADRRDLIKTTENIDVFMDMKASWTTKDVALSVHRGFRVIGLFTHGFLAGYTVWNIIVIYVLAGDQLSTVSNLLQQYKTLAYPSQCLLYLLLTISTVSAFDRIDLAKTSVAVRGFLTLDPAAIASFMYFAALVLSLSQQMTSDRINLYTPPSENGSLWTSGAEEQVLQPWIVINLVIALLAGISWLFLSFRPQLDHSEELMFSTELEEFPPSDKEAKGSS</sequence>
<evidence type="ECO:0000256" key="3">
    <source>
        <dbReference type="ARBA" id="ARBA00008783"/>
    </source>
</evidence>
<evidence type="ECO:0000313" key="13">
    <source>
        <dbReference type="Proteomes" id="UP001652642"/>
    </source>
</evidence>
<comment type="similarity">
    <text evidence="3">Belongs to the TMEM237 family.</text>
</comment>
<gene>
    <name evidence="14" type="primary">TMEM237</name>
</gene>
<name>A0ABM5EP04_9SAUR</name>
<evidence type="ECO:0000256" key="12">
    <source>
        <dbReference type="SAM" id="Phobius"/>
    </source>
</evidence>
<evidence type="ECO:0000256" key="1">
    <source>
        <dbReference type="ARBA" id="ARBA00004138"/>
    </source>
</evidence>
<reference evidence="14" key="2">
    <citation type="submission" date="2025-08" db="UniProtKB">
        <authorList>
            <consortium name="RefSeq"/>
        </authorList>
    </citation>
    <scope>IDENTIFICATION</scope>
</reference>
<feature type="region of interest" description="Disordered" evidence="11">
    <location>
        <begin position="95"/>
        <end position="174"/>
    </location>
</feature>
<feature type="compositionally biased region" description="Basic residues" evidence="11">
    <location>
        <begin position="151"/>
        <end position="160"/>
    </location>
</feature>
<evidence type="ECO:0000256" key="2">
    <source>
        <dbReference type="ARBA" id="ARBA00004141"/>
    </source>
</evidence>
<keyword evidence="4 12" id="KW-0812">Transmembrane</keyword>
<evidence type="ECO:0000313" key="14">
    <source>
        <dbReference type="RefSeq" id="XP_072834887.1"/>
    </source>
</evidence>
<accession>A0ABM5EP04</accession>
<feature type="transmembrane region" description="Helical" evidence="12">
    <location>
        <begin position="252"/>
        <end position="275"/>
    </location>
</feature>
<dbReference type="RefSeq" id="XP_072834887.1">
    <property type="nucleotide sequence ID" value="XM_072978786.1"/>
</dbReference>
<keyword evidence="5" id="KW-0970">Cilium biogenesis/degradation</keyword>
<feature type="transmembrane region" description="Helical" evidence="12">
    <location>
        <begin position="380"/>
        <end position="401"/>
    </location>
</feature>
<comment type="function">
    <text evidence="10">Component of the transition zone in primary cilia. Required for ciliogenesis.</text>
</comment>
<keyword evidence="9" id="KW-0966">Cell projection</keyword>
<reference evidence="13" key="1">
    <citation type="submission" date="2025-05" db="UniProtKB">
        <authorList>
            <consortium name="RefSeq"/>
        </authorList>
    </citation>
    <scope>NUCLEOTIDE SEQUENCE [LARGE SCALE GENOMIC DNA]</scope>
</reference>
<evidence type="ECO:0000256" key="10">
    <source>
        <dbReference type="ARBA" id="ARBA00025631"/>
    </source>
</evidence>
<dbReference type="GeneID" id="110089028"/>
<comment type="subcellular location">
    <subcellularLocation>
        <location evidence="1">Cell projection</location>
        <location evidence="1">Cilium</location>
    </subcellularLocation>
    <subcellularLocation>
        <location evidence="2">Membrane</location>
        <topology evidence="2">Multi-pass membrane protein</topology>
    </subcellularLocation>
</comment>
<evidence type="ECO:0000256" key="9">
    <source>
        <dbReference type="ARBA" id="ARBA00023273"/>
    </source>
</evidence>
<keyword evidence="6 12" id="KW-1133">Transmembrane helix</keyword>
<evidence type="ECO:0000256" key="6">
    <source>
        <dbReference type="ARBA" id="ARBA00022989"/>
    </source>
</evidence>
<evidence type="ECO:0000256" key="5">
    <source>
        <dbReference type="ARBA" id="ARBA00022794"/>
    </source>
</evidence>
<keyword evidence="8 12" id="KW-0472">Membrane</keyword>
<dbReference type="PANTHER" id="PTHR28388:SF1">
    <property type="entry name" value="TRANSMEMBRANE PROTEIN 237"/>
    <property type="match status" value="1"/>
</dbReference>
<evidence type="ECO:0000256" key="11">
    <source>
        <dbReference type="SAM" id="MobiDB-lite"/>
    </source>
</evidence>